<keyword evidence="3" id="KW-1185">Reference proteome</keyword>
<evidence type="ECO:0000256" key="1">
    <source>
        <dbReference type="SAM" id="Phobius"/>
    </source>
</evidence>
<feature type="transmembrane region" description="Helical" evidence="1">
    <location>
        <begin position="15"/>
        <end position="35"/>
    </location>
</feature>
<dbReference type="RefSeq" id="WP_348387286.1">
    <property type="nucleotide sequence ID" value="NZ_CP134146.1"/>
</dbReference>
<organism evidence="2 3">
    <name type="scientific">Thalassotalea nanhaiensis</name>
    <dbReference type="NCBI Taxonomy" id="3065648"/>
    <lineage>
        <taxon>Bacteria</taxon>
        <taxon>Pseudomonadati</taxon>
        <taxon>Pseudomonadota</taxon>
        <taxon>Gammaproteobacteria</taxon>
        <taxon>Alteromonadales</taxon>
        <taxon>Colwelliaceae</taxon>
        <taxon>Thalassotalea</taxon>
    </lineage>
</organism>
<keyword evidence="1" id="KW-0812">Transmembrane</keyword>
<protein>
    <submittedName>
        <fullName evidence="2">Pilus assembly PilX N-terminal domain-containing protein</fullName>
    </submittedName>
</protein>
<keyword evidence="1" id="KW-0472">Membrane</keyword>
<evidence type="ECO:0000313" key="2">
    <source>
        <dbReference type="EMBL" id="WNC68128.1"/>
    </source>
</evidence>
<name>A0ABY9TIT2_9GAMM</name>
<evidence type="ECO:0000313" key="3">
    <source>
        <dbReference type="Proteomes" id="UP001248581"/>
    </source>
</evidence>
<dbReference type="Proteomes" id="UP001248581">
    <property type="component" value="Chromosome"/>
</dbReference>
<keyword evidence="1" id="KW-1133">Transmembrane helix</keyword>
<sequence length="142" mass="15468">MYPRNPLLLTKQKGASLIMAVFMLVIFSLFAAVLVRMVGSSTENISYEVIGLRAYAAADSGLQWGLQQIFPLSSGVIECANVDFNNVPILQVAGLEQCQIESLQCSDFVEGDTRYYTITSTGTCTSGDITTSRTLQIDARNL</sequence>
<proteinExistence type="predicted"/>
<reference evidence="3" key="1">
    <citation type="submission" date="2023-09" db="EMBL/GenBank/DDBJ databases">
        <authorList>
            <person name="Li S."/>
            <person name="Li X."/>
            <person name="Zhang C."/>
            <person name="Zhao Z."/>
        </authorList>
    </citation>
    <scope>NUCLEOTIDE SEQUENCE [LARGE SCALE GENOMIC DNA]</scope>
    <source>
        <strain evidence="3">SQ345</strain>
    </source>
</reference>
<accession>A0ABY9TIT2</accession>
<dbReference type="EMBL" id="CP134146">
    <property type="protein sequence ID" value="WNC68128.1"/>
    <property type="molecule type" value="Genomic_DNA"/>
</dbReference>
<gene>
    <name evidence="2" type="ORF">RI845_16580</name>
</gene>